<gene>
    <name evidence="1" type="ORF">SAY86_018534</name>
</gene>
<evidence type="ECO:0000313" key="2">
    <source>
        <dbReference type="Proteomes" id="UP001346149"/>
    </source>
</evidence>
<organism evidence="1 2">
    <name type="scientific">Trapa natans</name>
    <name type="common">Water chestnut</name>
    <dbReference type="NCBI Taxonomy" id="22666"/>
    <lineage>
        <taxon>Eukaryota</taxon>
        <taxon>Viridiplantae</taxon>
        <taxon>Streptophyta</taxon>
        <taxon>Embryophyta</taxon>
        <taxon>Tracheophyta</taxon>
        <taxon>Spermatophyta</taxon>
        <taxon>Magnoliopsida</taxon>
        <taxon>eudicotyledons</taxon>
        <taxon>Gunneridae</taxon>
        <taxon>Pentapetalae</taxon>
        <taxon>rosids</taxon>
        <taxon>malvids</taxon>
        <taxon>Myrtales</taxon>
        <taxon>Lythraceae</taxon>
        <taxon>Trapa</taxon>
    </lineage>
</organism>
<name>A0AAN7LDE9_TRANT</name>
<dbReference type="AlphaFoldDB" id="A0AAN7LDE9"/>
<dbReference type="InterPro" id="IPR006740">
    <property type="entry name" value="DUF604"/>
</dbReference>
<dbReference type="EMBL" id="JAXQNO010000014">
    <property type="protein sequence ID" value="KAK4784166.1"/>
    <property type="molecule type" value="Genomic_DNA"/>
</dbReference>
<protein>
    <submittedName>
        <fullName evidence="1">Uncharacterized protein</fullName>
    </submittedName>
</protein>
<keyword evidence="2" id="KW-1185">Reference proteome</keyword>
<dbReference type="PANTHER" id="PTHR10811">
    <property type="entry name" value="FRINGE-RELATED"/>
    <property type="match status" value="1"/>
</dbReference>
<proteinExistence type="predicted"/>
<dbReference type="FunFam" id="3.90.550.50:FF:000006">
    <property type="entry name" value="Fringe-related protein-like"/>
    <property type="match status" value="1"/>
</dbReference>
<evidence type="ECO:0000313" key="1">
    <source>
        <dbReference type="EMBL" id="KAK4784166.1"/>
    </source>
</evidence>
<reference evidence="1 2" key="1">
    <citation type="journal article" date="2023" name="Hortic Res">
        <title>Pangenome of water caltrop reveals structural variations and asymmetric subgenome divergence after allopolyploidization.</title>
        <authorList>
            <person name="Zhang X."/>
            <person name="Chen Y."/>
            <person name="Wang L."/>
            <person name="Yuan Y."/>
            <person name="Fang M."/>
            <person name="Shi L."/>
            <person name="Lu R."/>
            <person name="Comes H.P."/>
            <person name="Ma Y."/>
            <person name="Chen Y."/>
            <person name="Huang G."/>
            <person name="Zhou Y."/>
            <person name="Zheng Z."/>
            <person name="Qiu Y."/>
        </authorList>
    </citation>
    <scope>NUCLEOTIDE SEQUENCE [LARGE SCALE GENOMIC DNA]</scope>
    <source>
        <strain evidence="1">F231</strain>
    </source>
</reference>
<dbReference type="Pfam" id="PF04646">
    <property type="entry name" value="DUF604"/>
    <property type="match status" value="1"/>
</dbReference>
<accession>A0AAN7LDE9</accession>
<dbReference type="Proteomes" id="UP001346149">
    <property type="component" value="Unassembled WGS sequence"/>
</dbReference>
<comment type="caution">
    <text evidence="1">The sequence shown here is derived from an EMBL/GenBank/DDBJ whole genome shotgun (WGS) entry which is preliminary data.</text>
</comment>
<sequence length="502" mass="56882">MEIDHDDHHQDPMSMSAHLHRISRSRMREAFTISMKSALALLVVAFLSVFLYTTFSSTNLLLSCPCCDVLPHRITWPANETDAPTNISHVMFGIGGSVKTWDTRRHYCEIWWQPKITRGFIWLEESPPNNVSWPVSSPPYRVSTNISQTRNSSCWYCSRPSIRIARVIKESFDLGLTNIRWFVMGDDDTVFFTENLLTVLSKYDHKQKYYIGATSESLDQNVMHSYRMAYGGGGFAISYPLAAELVKILDGCISRYAPMYGSDQMVQGCISEIGVPLTTELGFHQLDIRKSPYGLLAAHPLAPLLSLHHLDYVDPLFPSTTQQSSLNRLRTAYNLDPGRALQHTFCHDLTRNWSISISWGYTIQLYPSLMTANDLEVAPLTFQTWRAWSDGPFTFETRPVDLNPCQQPVVYFLDGATKAGPSQTLTTYGRHVEEGEKCNLRGYIVAREVKRFKVSASKLDPKTWTKAPSRECCEVINARRGTGKVVEVKIRSCNPWESVSPP</sequence>
<dbReference type="Gene3D" id="3.90.550.50">
    <property type="match status" value="1"/>
</dbReference>